<dbReference type="RefSeq" id="WP_168152386.1">
    <property type="nucleotide sequence ID" value="NZ_JAAWVT010000006.1"/>
</dbReference>
<feature type="domain" description="Aminoglycoside phosphotransferase" evidence="1">
    <location>
        <begin position="113"/>
        <end position="185"/>
    </location>
</feature>
<proteinExistence type="predicted"/>
<evidence type="ECO:0000313" key="3">
    <source>
        <dbReference type="Proteomes" id="UP000746595"/>
    </source>
</evidence>
<dbReference type="InterPro" id="IPR002575">
    <property type="entry name" value="Aminoglycoside_PTrfase"/>
</dbReference>
<name>A0ABX1G7R2_9MICC</name>
<evidence type="ECO:0000313" key="2">
    <source>
        <dbReference type="EMBL" id="NKG21575.1"/>
    </source>
</evidence>
<accession>A0ABX1G7R2</accession>
<sequence>MATIEEPLSGGNATAEVVRVDSTVRKPWHTSTPSVHRFMAHLREQGLHDVPEPLGRDAQGRQVAEFISGLCVPLDQPLSDTVLRDVGGIIRQIHDASASFTLVEEDSWNTVIPAEHADLICHNDLAPWNLIDGRRMVFIDWDGAGPSTRLWDLAYAAQSFAFLVDGQEPKAAAARLRAVVIDGYHADHPLLVGLPAAMVARTQAMYDLLADSYQEGIQPWGRMFVEGHGAHWAKAARFVKEHETLWAQCLNP</sequence>
<organism evidence="2 3">
    <name type="scientific">Paeniglutamicibacter terrestris</name>
    <dbReference type="NCBI Taxonomy" id="2723403"/>
    <lineage>
        <taxon>Bacteria</taxon>
        <taxon>Bacillati</taxon>
        <taxon>Actinomycetota</taxon>
        <taxon>Actinomycetes</taxon>
        <taxon>Micrococcales</taxon>
        <taxon>Micrococcaceae</taxon>
        <taxon>Paeniglutamicibacter</taxon>
    </lineage>
</organism>
<reference evidence="2 3" key="1">
    <citation type="submission" date="2020-04" db="EMBL/GenBank/DDBJ databases">
        <title>Paeniglutamicibacter sp. ANT13_2, a novel actinomycete isolated from sediment in Antarctica.</title>
        <authorList>
            <person name="Sakdapetsiri C."/>
            <person name="Pinyakong O."/>
        </authorList>
    </citation>
    <scope>NUCLEOTIDE SEQUENCE [LARGE SCALE GENOMIC DNA]</scope>
    <source>
        <strain evidence="2 3">ANT13_2</strain>
    </source>
</reference>
<protein>
    <submittedName>
        <fullName evidence="2">Phosphotransferase</fullName>
    </submittedName>
</protein>
<gene>
    <name evidence="2" type="ORF">HED64_12780</name>
</gene>
<dbReference type="SUPFAM" id="SSF56112">
    <property type="entry name" value="Protein kinase-like (PK-like)"/>
    <property type="match status" value="1"/>
</dbReference>
<evidence type="ECO:0000259" key="1">
    <source>
        <dbReference type="Pfam" id="PF01636"/>
    </source>
</evidence>
<keyword evidence="3" id="KW-1185">Reference proteome</keyword>
<comment type="caution">
    <text evidence="2">The sequence shown here is derived from an EMBL/GenBank/DDBJ whole genome shotgun (WGS) entry which is preliminary data.</text>
</comment>
<dbReference type="Pfam" id="PF01636">
    <property type="entry name" value="APH"/>
    <property type="match status" value="1"/>
</dbReference>
<dbReference type="Gene3D" id="3.90.1200.10">
    <property type="match status" value="1"/>
</dbReference>
<dbReference type="EMBL" id="JAAWVT010000006">
    <property type="protein sequence ID" value="NKG21575.1"/>
    <property type="molecule type" value="Genomic_DNA"/>
</dbReference>
<dbReference type="Proteomes" id="UP000746595">
    <property type="component" value="Unassembled WGS sequence"/>
</dbReference>
<dbReference type="InterPro" id="IPR011009">
    <property type="entry name" value="Kinase-like_dom_sf"/>
</dbReference>